<feature type="region of interest" description="Disordered" evidence="1">
    <location>
        <begin position="444"/>
        <end position="567"/>
    </location>
</feature>
<dbReference type="OrthoDB" id="418748at2759"/>
<dbReference type="EMBL" id="CAJNJA010023729">
    <property type="protein sequence ID" value="CAE7515431.1"/>
    <property type="molecule type" value="Genomic_DNA"/>
</dbReference>
<keyword evidence="3" id="KW-1185">Reference proteome</keyword>
<evidence type="ECO:0000313" key="2">
    <source>
        <dbReference type="EMBL" id="CAE7515431.1"/>
    </source>
</evidence>
<name>A0A812TC25_9DINO</name>
<feature type="compositionally biased region" description="Polar residues" evidence="1">
    <location>
        <begin position="446"/>
        <end position="456"/>
    </location>
</feature>
<reference evidence="2" key="1">
    <citation type="submission" date="2021-02" db="EMBL/GenBank/DDBJ databases">
        <authorList>
            <person name="Dougan E. K."/>
            <person name="Rhodes N."/>
            <person name="Thang M."/>
            <person name="Chan C."/>
        </authorList>
    </citation>
    <scope>NUCLEOTIDE SEQUENCE</scope>
</reference>
<protein>
    <submittedName>
        <fullName evidence="2">SMC1 protein</fullName>
    </submittedName>
</protein>
<organism evidence="2 3">
    <name type="scientific">Symbiodinium necroappetens</name>
    <dbReference type="NCBI Taxonomy" id="1628268"/>
    <lineage>
        <taxon>Eukaryota</taxon>
        <taxon>Sar</taxon>
        <taxon>Alveolata</taxon>
        <taxon>Dinophyceae</taxon>
        <taxon>Suessiales</taxon>
        <taxon>Symbiodiniaceae</taxon>
        <taxon>Symbiodinium</taxon>
    </lineage>
</organism>
<sequence>MVRSLASSDSPPSYSEGSDSEDGSESPTTAAARERAARERVERHWRNLQSWNRRRLVATLCEQAYAEQLATTECSVRQVAGRLSAFKRRCNGRDADGLVEFTLPQLEPPRSDNLRHDVATVLRLYDGQIPPNDRAWILSEQVGRLEDPGRKMVEQQFELLLQRSLAPQLRTTAAQEFVHRAIANAGGSLYRDFMLLLWPLLSTPDRFRFQQWYQSRHQAEPDEPREAIGTAEDEDENMDRVLCFPERWHDTFMAYDKLPRPTLERALIRVNAPPDLISLILYIHDNAKLILEKHGHEEKISLGRGIRQGCGLSPLLWLAFTILLQDQFQSFLPKNVTTGYADDYEMQWEFEHASEFRNACVQVEMRQTYRNITRGVIKEVSLHRLMKTCHFCKDRNCKDWHNNSKWTASSSSFKMSLTDAQEAELQNAQSELAQFASNMKKEVSTAAPSVASQASQEEGEMDVDRSREKRAEATSSAPEEPPQKWAKGEAKGETRQEEATTTGKGGTAPTQRSPPRARDKGPEAPGRVWRQDQNRQGYQSWNRNQGNRYWGQDRQQGGARGSRNSDSAVKDLVRAVARLSLRQEDQQAIAGLDTDFVFFLQSSKTGNPRSVTDALYKTAQDWNTQKEREPSSLTQPMRNVLLYCLLSTLLERVEILETDSQELDKVREQGLVIGEAYPYLQWDSTLKKHVPSQTEPLDHKTAVEMIKMALRLSAFPGVVGRFHALRNRNEKTPAEVIPFSLQVQNRTQESHQMWVCMNRLSRCSCWHLLAGTMRPGKLGRSPLAKTIEHLLQDF</sequence>
<dbReference type="Proteomes" id="UP000601435">
    <property type="component" value="Unassembled WGS sequence"/>
</dbReference>
<evidence type="ECO:0000256" key="1">
    <source>
        <dbReference type="SAM" id="MobiDB-lite"/>
    </source>
</evidence>
<evidence type="ECO:0000313" key="3">
    <source>
        <dbReference type="Proteomes" id="UP000601435"/>
    </source>
</evidence>
<accession>A0A812TC25</accession>
<feature type="compositionally biased region" description="Low complexity" evidence="1">
    <location>
        <begin position="7"/>
        <end position="17"/>
    </location>
</feature>
<dbReference type="AlphaFoldDB" id="A0A812TC25"/>
<proteinExistence type="predicted"/>
<feature type="compositionally biased region" description="Basic and acidic residues" evidence="1">
    <location>
        <begin position="486"/>
        <end position="498"/>
    </location>
</feature>
<feature type="compositionally biased region" description="Polar residues" evidence="1">
    <location>
        <begin position="534"/>
        <end position="547"/>
    </location>
</feature>
<feature type="region of interest" description="Disordered" evidence="1">
    <location>
        <begin position="1"/>
        <end position="38"/>
    </location>
</feature>
<gene>
    <name evidence="2" type="primary">SMC1</name>
    <name evidence="2" type="ORF">SNEC2469_LOCUS14736</name>
</gene>
<feature type="compositionally biased region" description="Basic and acidic residues" evidence="1">
    <location>
        <begin position="462"/>
        <end position="472"/>
    </location>
</feature>
<comment type="caution">
    <text evidence="2">The sequence shown here is derived from an EMBL/GenBank/DDBJ whole genome shotgun (WGS) entry which is preliminary data.</text>
</comment>